<keyword evidence="8" id="KW-0862">Zinc</keyword>
<reference evidence="12" key="1">
    <citation type="submission" date="2021-02" db="EMBL/GenBank/DDBJ databases">
        <authorList>
            <person name="Nowell W R."/>
        </authorList>
    </citation>
    <scope>NUCLEOTIDE SEQUENCE</scope>
    <source>
        <strain evidence="12">Ploen Becks lab</strain>
    </source>
</reference>
<dbReference type="Gene3D" id="3.30.40.10">
    <property type="entry name" value="Zinc/RING finger domain, C3HC4 (zinc finger)"/>
    <property type="match status" value="1"/>
</dbReference>
<dbReference type="Proteomes" id="UP000663879">
    <property type="component" value="Unassembled WGS sequence"/>
</dbReference>
<evidence type="ECO:0000256" key="4">
    <source>
        <dbReference type="ARBA" id="ARBA00022723"/>
    </source>
</evidence>
<keyword evidence="6 9" id="KW-0863">Zinc-finger</keyword>
<protein>
    <recommendedName>
        <fullName evidence="2">RBR-type E3 ubiquitin transferase</fullName>
        <ecNumber evidence="2">2.3.2.31</ecNumber>
    </recommendedName>
</protein>
<evidence type="ECO:0000256" key="2">
    <source>
        <dbReference type="ARBA" id="ARBA00012251"/>
    </source>
</evidence>
<dbReference type="PROSITE" id="PS51873">
    <property type="entry name" value="TRIAD"/>
    <property type="match status" value="1"/>
</dbReference>
<feature type="non-terminal residue" evidence="12">
    <location>
        <position position="527"/>
    </location>
</feature>
<dbReference type="InterPro" id="IPR031127">
    <property type="entry name" value="E3_UB_ligase_RBR"/>
</dbReference>
<keyword evidence="13" id="KW-1185">Reference proteome</keyword>
<evidence type="ECO:0000256" key="5">
    <source>
        <dbReference type="ARBA" id="ARBA00022737"/>
    </source>
</evidence>
<keyword evidence="3" id="KW-0808">Transferase</keyword>
<feature type="domain" description="RING-type" evidence="11">
    <location>
        <begin position="222"/>
        <end position="415"/>
    </location>
</feature>
<dbReference type="PROSITE" id="PS50089">
    <property type="entry name" value="ZF_RING_2"/>
    <property type="match status" value="1"/>
</dbReference>
<dbReference type="AlphaFoldDB" id="A0A814J8Z0"/>
<dbReference type="SMART" id="SM00647">
    <property type="entry name" value="IBR"/>
    <property type="match status" value="2"/>
</dbReference>
<accession>A0A814J8Z0</accession>
<dbReference type="Gene3D" id="1.20.120.1750">
    <property type="match status" value="1"/>
</dbReference>
<dbReference type="OrthoDB" id="1431934at2759"/>
<dbReference type="GO" id="GO:0016567">
    <property type="term" value="P:protein ubiquitination"/>
    <property type="evidence" value="ECO:0007669"/>
    <property type="project" value="InterPro"/>
</dbReference>
<evidence type="ECO:0000256" key="8">
    <source>
        <dbReference type="ARBA" id="ARBA00022833"/>
    </source>
</evidence>
<evidence type="ECO:0000256" key="3">
    <source>
        <dbReference type="ARBA" id="ARBA00022679"/>
    </source>
</evidence>
<dbReference type="InterPro" id="IPR002867">
    <property type="entry name" value="IBR_dom"/>
</dbReference>
<dbReference type="PROSITE" id="PS00518">
    <property type="entry name" value="ZF_RING_1"/>
    <property type="match status" value="1"/>
</dbReference>
<name>A0A814J8Z0_9BILA</name>
<proteinExistence type="predicted"/>
<dbReference type="InterPro" id="IPR001841">
    <property type="entry name" value="Znf_RING"/>
</dbReference>
<evidence type="ECO:0000259" key="10">
    <source>
        <dbReference type="PROSITE" id="PS50089"/>
    </source>
</evidence>
<comment type="catalytic activity">
    <reaction evidence="1">
        <text>[E2 ubiquitin-conjugating enzyme]-S-ubiquitinyl-L-cysteine + [acceptor protein]-L-lysine = [E2 ubiquitin-conjugating enzyme]-L-cysteine + [acceptor protein]-N(6)-ubiquitinyl-L-lysine.</text>
        <dbReference type="EC" id="2.3.2.31"/>
    </reaction>
</comment>
<comment type="caution">
    <text evidence="12">The sequence shown here is derived from an EMBL/GenBank/DDBJ whole genome shotgun (WGS) entry which is preliminary data.</text>
</comment>
<dbReference type="InterPro" id="IPR017907">
    <property type="entry name" value="Znf_RING_CS"/>
</dbReference>
<dbReference type="EC" id="2.3.2.31" evidence="2"/>
<dbReference type="GO" id="GO:0061630">
    <property type="term" value="F:ubiquitin protein ligase activity"/>
    <property type="evidence" value="ECO:0007669"/>
    <property type="project" value="UniProtKB-EC"/>
</dbReference>
<evidence type="ECO:0000256" key="1">
    <source>
        <dbReference type="ARBA" id="ARBA00001798"/>
    </source>
</evidence>
<keyword evidence="5" id="KW-0677">Repeat</keyword>
<dbReference type="InterPro" id="IPR044066">
    <property type="entry name" value="TRIAD_supradom"/>
</dbReference>
<dbReference type="CDD" id="cd20335">
    <property type="entry name" value="BRcat_RBR"/>
    <property type="match status" value="1"/>
</dbReference>
<feature type="domain" description="RING-type" evidence="10">
    <location>
        <begin position="372"/>
        <end position="411"/>
    </location>
</feature>
<evidence type="ECO:0000313" key="13">
    <source>
        <dbReference type="Proteomes" id="UP000663879"/>
    </source>
</evidence>
<dbReference type="Pfam" id="PF01485">
    <property type="entry name" value="IBR"/>
    <property type="match status" value="2"/>
</dbReference>
<dbReference type="PANTHER" id="PTHR11685">
    <property type="entry name" value="RBR FAMILY RING FINGER AND IBR DOMAIN-CONTAINING"/>
    <property type="match status" value="1"/>
</dbReference>
<dbReference type="GO" id="GO:0008270">
    <property type="term" value="F:zinc ion binding"/>
    <property type="evidence" value="ECO:0007669"/>
    <property type="project" value="UniProtKB-KW"/>
</dbReference>
<dbReference type="SUPFAM" id="SSF57850">
    <property type="entry name" value="RING/U-box"/>
    <property type="match status" value="3"/>
</dbReference>
<dbReference type="CDD" id="cd20336">
    <property type="entry name" value="Rcat_RBR"/>
    <property type="match status" value="1"/>
</dbReference>
<gene>
    <name evidence="12" type="ORF">OXX778_LOCUS18024</name>
</gene>
<organism evidence="12 13">
    <name type="scientific">Brachionus calyciflorus</name>
    <dbReference type="NCBI Taxonomy" id="104777"/>
    <lineage>
        <taxon>Eukaryota</taxon>
        <taxon>Metazoa</taxon>
        <taxon>Spiralia</taxon>
        <taxon>Gnathifera</taxon>
        <taxon>Rotifera</taxon>
        <taxon>Eurotatoria</taxon>
        <taxon>Monogononta</taxon>
        <taxon>Pseudotrocha</taxon>
        <taxon>Ploima</taxon>
        <taxon>Brachionidae</taxon>
        <taxon>Brachionus</taxon>
    </lineage>
</organism>
<evidence type="ECO:0000313" key="12">
    <source>
        <dbReference type="EMBL" id="CAF1034227.1"/>
    </source>
</evidence>
<evidence type="ECO:0000259" key="11">
    <source>
        <dbReference type="PROSITE" id="PS51873"/>
    </source>
</evidence>
<keyword evidence="4" id="KW-0479">Metal-binding</keyword>
<evidence type="ECO:0000256" key="9">
    <source>
        <dbReference type="PROSITE-ProRule" id="PRU00175"/>
    </source>
</evidence>
<keyword evidence="7" id="KW-0833">Ubl conjugation pathway</keyword>
<dbReference type="EMBL" id="CAJNOC010004813">
    <property type="protein sequence ID" value="CAF1034227.1"/>
    <property type="molecule type" value="Genomic_DNA"/>
</dbReference>
<dbReference type="InterPro" id="IPR013083">
    <property type="entry name" value="Znf_RING/FYVE/PHD"/>
</dbReference>
<evidence type="ECO:0000256" key="6">
    <source>
        <dbReference type="ARBA" id="ARBA00022771"/>
    </source>
</evidence>
<evidence type="ECO:0000256" key="7">
    <source>
        <dbReference type="ARBA" id="ARBA00022786"/>
    </source>
</evidence>
<sequence length="527" mass="62340">MSDDYFVSNYILAKSFNRKHYRKLKTKKKFISECLIKSGLNETLRPNLNKNKNWQFKDELIELIQTDSDYGQIKRSRKKLEFLIFKSDSKEVEEIVTFSKVAIEKRQDKDILKTGKKFGRSDYKKTYDKQILLKTLKQKSKRKIILDEDFVVNEPNTLMEKSNSLSDRLISSLAYLITDIKNNGRVEFQIFDGTNSSTEIKNLNQLKHLIHSDQKFKKIINQNFECPICLSQSNVQILLNKCHHACCFECWKNYLNSSNSLNDLKCCFFNCEQELELNFLKLFLSKSQYRKYLEIHVKKKLNFYNYISCPNNCGNIYSKNEIKFLTCQCGFKFCTDCNSESHYPISCEEFNFYVNDILKESKNSVVTRGKFCPACKNFIEKEGGCTHMTCLCGHYFCWDCLQNLRSSHTKCEPMKEFEMIFKNWEVKALKLSLNLYQYRALVLEKLEKNLDLRDVFIKKIFKDVSSKALCNKMVEKFKFEKVNFNFCLDSIIKKLFEMVRMTSRVVEYMYAKFIFQKLNDISSSILE</sequence>